<dbReference type="HOGENOM" id="CLU_037990_14_1_2"/>
<evidence type="ECO:0000259" key="1">
    <source>
        <dbReference type="Pfam" id="PF08241"/>
    </source>
</evidence>
<dbReference type="Pfam" id="PF08241">
    <property type="entry name" value="Methyltransf_11"/>
    <property type="match status" value="1"/>
</dbReference>
<evidence type="ECO:0000313" key="3">
    <source>
        <dbReference type="Proteomes" id="UP000001017"/>
    </source>
</evidence>
<reference evidence="2 3" key="1">
    <citation type="journal article" date="1999" name="Proc. Jpn. Acad.">
        <title>Determination of the complete genomic DNA sequence of Thermoplasma volvanium GSS1.</title>
        <authorList>
            <person name="Kawashima T."/>
            <person name="Yamamoto Y."/>
            <person name="Aramaki H."/>
            <person name="Nunoshiba T."/>
            <person name="Kawamoto T."/>
            <person name="Watanabe K."/>
            <person name="Yamazaki M."/>
            <person name="Kanehori K."/>
            <person name="Amano N."/>
            <person name="Ohya Y."/>
            <person name="Makino K."/>
            <person name="Suzuki M."/>
        </authorList>
    </citation>
    <scope>NUCLEOTIDE SEQUENCE [LARGE SCALE GENOMIC DNA]</scope>
    <source>
        <strain evidence="3">ATCC 51530 / DSM 4299 / JCM 9571 / NBRC 15438 / GSS1</strain>
    </source>
</reference>
<dbReference type="PaxDb" id="273116-14324407"/>
<dbReference type="eggNOG" id="arCOG01773">
    <property type="taxonomic scope" value="Archaea"/>
</dbReference>
<dbReference type="SUPFAM" id="SSF53335">
    <property type="entry name" value="S-adenosyl-L-methionine-dependent methyltransferases"/>
    <property type="match status" value="1"/>
</dbReference>
<dbReference type="InterPro" id="IPR029063">
    <property type="entry name" value="SAM-dependent_MTases_sf"/>
</dbReference>
<gene>
    <name evidence="2" type="ORF">TVG0198518</name>
</gene>
<accession>Q97CA9</accession>
<name>Q97CA9_THEVO</name>
<dbReference type="PANTHER" id="PTHR42912">
    <property type="entry name" value="METHYLTRANSFERASE"/>
    <property type="match status" value="1"/>
</dbReference>
<proteinExistence type="predicted"/>
<dbReference type="STRING" id="273116.gene:9380963"/>
<sequence>MGKDVVSFFDENAARYDRWYDEHPREYQEQIKLIKDAIRKGNDVEIGVGTGRFAQKLGIKVGVDPSEGMLRIAAARGIFPILAYADRLPFISKYFDFSLFVVTLCFLEDPVSALKEAKRVSKDVFSAIIEKGSSYADFLEKKKEGFYAYAHFYSERELLDFYSEAGLEAVDSIYSDLETEGMRYRFRVIVGH</sequence>
<organism evidence="2 3">
    <name type="scientific">Thermoplasma volcanium (strain ATCC 51530 / DSM 4299 / JCM 9571 / NBRC 15438 / GSS1)</name>
    <dbReference type="NCBI Taxonomy" id="273116"/>
    <lineage>
        <taxon>Archaea</taxon>
        <taxon>Methanobacteriati</taxon>
        <taxon>Thermoplasmatota</taxon>
        <taxon>Thermoplasmata</taxon>
        <taxon>Thermoplasmatales</taxon>
        <taxon>Thermoplasmataceae</taxon>
        <taxon>Thermoplasma</taxon>
    </lineage>
</organism>
<protein>
    <recommendedName>
        <fullName evidence="1">Methyltransferase type 11 domain-containing protein</fullName>
    </recommendedName>
</protein>
<dbReference type="GeneID" id="1441679"/>
<dbReference type="AlphaFoldDB" id="Q97CA9"/>
<dbReference type="Proteomes" id="UP000001017">
    <property type="component" value="Chromosome"/>
</dbReference>
<dbReference type="RefSeq" id="WP_010916449.1">
    <property type="nucleotide sequence ID" value="NC_002689.2"/>
</dbReference>
<dbReference type="OrthoDB" id="1018at2157"/>
<dbReference type="KEGG" id="tvo:TVG0198518"/>
<dbReference type="GO" id="GO:0008757">
    <property type="term" value="F:S-adenosylmethionine-dependent methyltransferase activity"/>
    <property type="evidence" value="ECO:0007669"/>
    <property type="project" value="InterPro"/>
</dbReference>
<feature type="domain" description="Methyltransferase type 11" evidence="1">
    <location>
        <begin position="44"/>
        <end position="122"/>
    </location>
</feature>
<dbReference type="EMBL" id="BA000011">
    <property type="protein sequence ID" value="BAB59335.1"/>
    <property type="molecule type" value="Genomic_DNA"/>
</dbReference>
<dbReference type="PhylomeDB" id="Q97CA9"/>
<keyword evidence="3" id="KW-1185">Reference proteome</keyword>
<dbReference type="PANTHER" id="PTHR42912:SF80">
    <property type="entry name" value="METHYLTRANSFERASE DOMAIN-CONTAINING PROTEIN"/>
    <property type="match status" value="1"/>
</dbReference>
<evidence type="ECO:0000313" key="2">
    <source>
        <dbReference type="EMBL" id="BAB59335.1"/>
    </source>
</evidence>
<dbReference type="InterPro" id="IPR013216">
    <property type="entry name" value="Methyltransf_11"/>
</dbReference>
<dbReference type="Gene3D" id="3.40.50.150">
    <property type="entry name" value="Vaccinia Virus protein VP39"/>
    <property type="match status" value="1"/>
</dbReference>
<reference evidence="2 3" key="2">
    <citation type="journal article" date="2000" name="Proc. Natl. Acad. Sci. U.S.A.">
        <title>Archaeal adaptation to higher temperatures revealed by genomic sequence of Thermoplasma volcanium.</title>
        <authorList>
            <person name="Kawashima T."/>
            <person name="Amano N."/>
            <person name="Koike H."/>
            <person name="Makino S."/>
            <person name="Higuchi S."/>
            <person name="Kawashima-Ohya Y."/>
            <person name="Watanabe K."/>
            <person name="Yamazaki M."/>
            <person name="Kanehori K."/>
            <person name="Kawamoto T."/>
            <person name="Nunoshiba T."/>
            <person name="Yamamoto Y."/>
            <person name="Aramaki H."/>
            <person name="Makino K."/>
            <person name="Suzuki M."/>
        </authorList>
    </citation>
    <scope>NUCLEOTIDE SEQUENCE [LARGE SCALE GENOMIC DNA]</scope>
    <source>
        <strain evidence="3">ATCC 51530 / DSM 4299 / JCM 9571 / NBRC 15438 / GSS1</strain>
    </source>
</reference>
<dbReference type="InterPro" id="IPR050508">
    <property type="entry name" value="Methyltransf_Superfamily"/>
</dbReference>